<evidence type="ECO:0000313" key="7">
    <source>
        <dbReference type="Proteomes" id="UP000568380"/>
    </source>
</evidence>
<reference evidence="6 7" key="1">
    <citation type="submission" date="2020-08" db="EMBL/GenBank/DDBJ databases">
        <title>Genomic Encyclopedia of Type Strains, Phase IV (KMG-IV): sequencing the most valuable type-strain genomes for metagenomic binning, comparative biology and taxonomic classification.</title>
        <authorList>
            <person name="Goeker M."/>
        </authorList>
    </citation>
    <scope>NUCLEOTIDE SEQUENCE [LARGE SCALE GENOMIC DNA]</scope>
    <source>
        <strain evidence="6 7">DSM 45385</strain>
    </source>
</reference>
<feature type="domain" description="HTH tetR-type" evidence="5">
    <location>
        <begin position="11"/>
        <end position="71"/>
    </location>
</feature>
<dbReference type="EMBL" id="JACHIN010000011">
    <property type="protein sequence ID" value="MBB5081669.1"/>
    <property type="molecule type" value="Genomic_DNA"/>
</dbReference>
<name>A0A7W8EJH4_9ACTN</name>
<accession>A0A7W8EJH4</accession>
<evidence type="ECO:0000256" key="2">
    <source>
        <dbReference type="ARBA" id="ARBA00023125"/>
    </source>
</evidence>
<dbReference type="Proteomes" id="UP000568380">
    <property type="component" value="Unassembled WGS sequence"/>
</dbReference>
<dbReference type="Pfam" id="PF00440">
    <property type="entry name" value="TetR_N"/>
    <property type="match status" value="1"/>
</dbReference>
<dbReference type="PRINTS" id="PR00455">
    <property type="entry name" value="HTHTETR"/>
</dbReference>
<dbReference type="InterPro" id="IPR009057">
    <property type="entry name" value="Homeodomain-like_sf"/>
</dbReference>
<dbReference type="GO" id="GO:0003700">
    <property type="term" value="F:DNA-binding transcription factor activity"/>
    <property type="evidence" value="ECO:0007669"/>
    <property type="project" value="TreeGrafter"/>
</dbReference>
<evidence type="ECO:0000259" key="5">
    <source>
        <dbReference type="PROSITE" id="PS50977"/>
    </source>
</evidence>
<dbReference type="AlphaFoldDB" id="A0A7W8EJH4"/>
<protein>
    <submittedName>
        <fullName evidence="6">AcrR family transcriptional regulator</fullName>
    </submittedName>
</protein>
<dbReference type="SUPFAM" id="SSF46689">
    <property type="entry name" value="Homeodomain-like"/>
    <property type="match status" value="1"/>
</dbReference>
<comment type="caution">
    <text evidence="6">The sequence shown here is derived from an EMBL/GenBank/DDBJ whole genome shotgun (WGS) entry which is preliminary data.</text>
</comment>
<keyword evidence="1" id="KW-0805">Transcription regulation</keyword>
<evidence type="ECO:0000256" key="1">
    <source>
        <dbReference type="ARBA" id="ARBA00023015"/>
    </source>
</evidence>
<dbReference type="PANTHER" id="PTHR30055:SF234">
    <property type="entry name" value="HTH-TYPE TRANSCRIPTIONAL REGULATOR BETI"/>
    <property type="match status" value="1"/>
</dbReference>
<dbReference type="PROSITE" id="PS50977">
    <property type="entry name" value="HTH_TETR_2"/>
    <property type="match status" value="1"/>
</dbReference>
<evidence type="ECO:0000256" key="3">
    <source>
        <dbReference type="ARBA" id="ARBA00023163"/>
    </source>
</evidence>
<evidence type="ECO:0000313" key="6">
    <source>
        <dbReference type="EMBL" id="MBB5081669.1"/>
    </source>
</evidence>
<keyword evidence="2 4" id="KW-0238">DNA-binding</keyword>
<keyword evidence="7" id="KW-1185">Reference proteome</keyword>
<sequence>MSEGLRERKKQRTRRHLSQVAMALFVERGFDAVTVAEVAAAAEVAVNTVYNYFPAKEDLVLPPEQASPGRLAAIVAARPAGVSAARAVLDHLRDEVRRRDRSLGLSEGFGPVFLMMRAAPTLTARLEELGRQMNEKLAAQLAGEQPGDRLGARVVAWQLGAVHALVYTEIGARVAAGQPPGQIAGAVLDLLDAAESALAEPVLGYAGRKDEPSCSV</sequence>
<dbReference type="GO" id="GO:0000976">
    <property type="term" value="F:transcription cis-regulatory region binding"/>
    <property type="evidence" value="ECO:0007669"/>
    <property type="project" value="TreeGrafter"/>
</dbReference>
<dbReference type="Gene3D" id="1.10.357.10">
    <property type="entry name" value="Tetracycline Repressor, domain 2"/>
    <property type="match status" value="1"/>
</dbReference>
<feature type="DNA-binding region" description="H-T-H motif" evidence="4">
    <location>
        <begin position="34"/>
        <end position="53"/>
    </location>
</feature>
<evidence type="ECO:0000256" key="4">
    <source>
        <dbReference type="PROSITE-ProRule" id="PRU00335"/>
    </source>
</evidence>
<dbReference type="InterPro" id="IPR001647">
    <property type="entry name" value="HTH_TetR"/>
</dbReference>
<keyword evidence="3" id="KW-0804">Transcription</keyword>
<dbReference type="PANTHER" id="PTHR30055">
    <property type="entry name" value="HTH-TYPE TRANSCRIPTIONAL REGULATOR RUTR"/>
    <property type="match status" value="1"/>
</dbReference>
<organism evidence="6 7">
    <name type="scientific">Nonomuraea endophytica</name>
    <dbReference type="NCBI Taxonomy" id="714136"/>
    <lineage>
        <taxon>Bacteria</taxon>
        <taxon>Bacillati</taxon>
        <taxon>Actinomycetota</taxon>
        <taxon>Actinomycetes</taxon>
        <taxon>Streptosporangiales</taxon>
        <taxon>Streptosporangiaceae</taxon>
        <taxon>Nonomuraea</taxon>
    </lineage>
</organism>
<dbReference type="RefSeq" id="WP_184969224.1">
    <property type="nucleotide sequence ID" value="NZ_JACHIN010000011.1"/>
</dbReference>
<proteinExistence type="predicted"/>
<dbReference type="InterPro" id="IPR050109">
    <property type="entry name" value="HTH-type_TetR-like_transc_reg"/>
</dbReference>
<gene>
    <name evidence="6" type="ORF">HNR40_007164</name>
</gene>